<protein>
    <recommendedName>
        <fullName evidence="2">WRKY19-like zinc finger domain-containing protein</fullName>
    </recommendedName>
</protein>
<evidence type="ECO:0000313" key="4">
    <source>
        <dbReference type="Proteomes" id="UP000774804"/>
    </source>
</evidence>
<gene>
    <name evidence="3" type="ORF">PC115_g22272</name>
</gene>
<dbReference type="PANTHER" id="PTHR31827:SF1">
    <property type="entry name" value="EMB|CAB89363.1"/>
    <property type="match status" value="1"/>
</dbReference>
<keyword evidence="1" id="KW-0472">Membrane</keyword>
<feature type="transmembrane region" description="Helical" evidence="1">
    <location>
        <begin position="24"/>
        <end position="45"/>
    </location>
</feature>
<dbReference type="Proteomes" id="UP000774804">
    <property type="component" value="Unassembled WGS sequence"/>
</dbReference>
<sequence length="144" mass="15773">MKPLRVIDTQINKSVRIILKYPSFGPSFAVAIIVFVLAQTSTIQLPMPSSTRRRKASRCSFPNCKKQLQTRRLCKAHGGGVRCRGSGCTKLAQSRGLCVAHGGGRRCTFDGCSKLAQCHTELPNSAERPRSAFHQRAAAAAIYR</sequence>
<dbReference type="PANTHER" id="PTHR31827">
    <property type="entry name" value="EMB|CAB89363.1"/>
    <property type="match status" value="1"/>
</dbReference>
<accession>A0A8T1AL65</accession>
<evidence type="ECO:0000256" key="1">
    <source>
        <dbReference type="SAM" id="Phobius"/>
    </source>
</evidence>
<evidence type="ECO:0000259" key="2">
    <source>
        <dbReference type="Pfam" id="PF24906"/>
    </source>
</evidence>
<feature type="domain" description="WRKY19-like zinc finger" evidence="2">
    <location>
        <begin position="80"/>
        <end position="103"/>
    </location>
</feature>
<keyword evidence="1" id="KW-0812">Transmembrane</keyword>
<dbReference type="AlphaFoldDB" id="A0A8T1AL65"/>
<dbReference type="InterPro" id="IPR056866">
    <property type="entry name" value="Znf_WRKY19"/>
</dbReference>
<organism evidence="3 4">
    <name type="scientific">Phytophthora cactorum</name>
    <dbReference type="NCBI Taxonomy" id="29920"/>
    <lineage>
        <taxon>Eukaryota</taxon>
        <taxon>Sar</taxon>
        <taxon>Stramenopiles</taxon>
        <taxon>Oomycota</taxon>
        <taxon>Peronosporomycetes</taxon>
        <taxon>Peronosporales</taxon>
        <taxon>Peronosporaceae</taxon>
        <taxon>Phytophthora</taxon>
    </lineage>
</organism>
<dbReference type="Pfam" id="PF24906">
    <property type="entry name" value="Zf_WRKY19"/>
    <property type="match status" value="1"/>
</dbReference>
<proteinExistence type="predicted"/>
<dbReference type="VEuPathDB" id="FungiDB:PC110_g9670"/>
<comment type="caution">
    <text evidence="3">The sequence shown here is derived from an EMBL/GenBank/DDBJ whole genome shotgun (WGS) entry which is preliminary data.</text>
</comment>
<evidence type="ECO:0000313" key="3">
    <source>
        <dbReference type="EMBL" id="KAG2881274.1"/>
    </source>
</evidence>
<keyword evidence="1" id="KW-1133">Transmembrane helix</keyword>
<dbReference type="EMBL" id="RCMI01001780">
    <property type="protein sequence ID" value="KAG2881274.1"/>
    <property type="molecule type" value="Genomic_DNA"/>
</dbReference>
<name>A0A8T1AL65_9STRA</name>
<reference evidence="3" key="1">
    <citation type="submission" date="2018-10" db="EMBL/GenBank/DDBJ databases">
        <title>Effector identification in a new, highly contiguous assembly of the strawberry crown rot pathogen Phytophthora cactorum.</title>
        <authorList>
            <person name="Armitage A.D."/>
            <person name="Nellist C.F."/>
            <person name="Bates H."/>
            <person name="Vickerstaff R.J."/>
            <person name="Harrison R.J."/>
        </authorList>
    </citation>
    <scope>NUCLEOTIDE SEQUENCE</scope>
    <source>
        <strain evidence="3">4032</strain>
    </source>
</reference>